<dbReference type="InterPro" id="IPR036866">
    <property type="entry name" value="RibonucZ/Hydroxyglut_hydro"/>
</dbReference>
<dbReference type="PATRIC" id="fig|507754.4.peg.246"/>
<evidence type="ECO:0000256" key="2">
    <source>
        <dbReference type="HAMAP-Rule" id="MF_00457"/>
    </source>
</evidence>
<sequence length="219" mass="24576">MIKIKWLSHACWLIDFGDLRIIIDPFLTGNPKAPVRADEIKDVKYVLVTHNHFDHINDAFKIARNNNAKVIGIYELTMYPDRDGFPDENIIGMNKGSLSDLGDISIGMVNAVHSGNESGFIIRKNGVTIYHAGDTAFFGDMRYIREFYHPDIAMLPIGGFYTMGPMEAARAAELIGAKITFPMHYGTFPAIDADPKKFKELSDKYTKVVILNPGDEYTL</sequence>
<proteinExistence type="inferred from homology"/>
<name>A0A0P9F5T2_9ARCH</name>
<accession>A0A0P9F5T2</accession>
<dbReference type="Proteomes" id="UP000050515">
    <property type="component" value="Unassembled WGS sequence"/>
</dbReference>
<comment type="similarity">
    <text evidence="2">Belongs to the UPF0173 family.</text>
</comment>
<dbReference type="InterPro" id="IPR050114">
    <property type="entry name" value="UPF0173_UPF0282_UlaG_hydrolase"/>
</dbReference>
<dbReference type="HAMAP" id="MF_00457">
    <property type="entry name" value="UPF0173"/>
    <property type="match status" value="1"/>
</dbReference>
<protein>
    <recommendedName>
        <fullName evidence="2">UPF0173 metal-dependent hydrolase SE19_01195</fullName>
    </recommendedName>
</protein>
<dbReference type="GeneID" id="84221214"/>
<evidence type="ECO:0000313" key="4">
    <source>
        <dbReference type="EMBL" id="KPV47404.1"/>
    </source>
</evidence>
<dbReference type="Pfam" id="PF13483">
    <property type="entry name" value="Lactamase_B_3"/>
    <property type="match status" value="1"/>
</dbReference>
<dbReference type="InterPro" id="IPR001279">
    <property type="entry name" value="Metallo-B-lactamas"/>
</dbReference>
<dbReference type="EMBL" id="LJCQ01000074">
    <property type="protein sequence ID" value="KPV47404.1"/>
    <property type="molecule type" value="Genomic_DNA"/>
</dbReference>
<dbReference type="SMART" id="SM00849">
    <property type="entry name" value="Lactamase_B"/>
    <property type="match status" value="1"/>
</dbReference>
<feature type="domain" description="Metallo-beta-lactamase" evidence="3">
    <location>
        <begin position="8"/>
        <end position="184"/>
    </location>
</feature>
<dbReference type="Gene3D" id="3.60.15.10">
    <property type="entry name" value="Ribonuclease Z/Hydroxyacylglutathione hydrolase-like"/>
    <property type="match status" value="1"/>
</dbReference>
<evidence type="ECO:0000313" key="5">
    <source>
        <dbReference type="Proteomes" id="UP000050515"/>
    </source>
</evidence>
<reference evidence="4 5" key="1">
    <citation type="submission" date="2015-09" db="EMBL/GenBank/DDBJ databases">
        <title>Draft genome sequence of Acidiplasma aeolicum DSM 18409.</title>
        <authorList>
            <person name="Hemp J."/>
        </authorList>
    </citation>
    <scope>NUCLEOTIDE SEQUENCE [LARGE SCALE GENOMIC DNA]</scope>
    <source>
        <strain evidence="4 5">V</strain>
    </source>
</reference>
<gene>
    <name evidence="4" type="ORF">SE19_01195</name>
</gene>
<evidence type="ECO:0000259" key="3">
    <source>
        <dbReference type="SMART" id="SM00849"/>
    </source>
</evidence>
<keyword evidence="1 2" id="KW-0378">Hydrolase</keyword>
<dbReference type="RefSeq" id="WP_048102322.1">
    <property type="nucleotide sequence ID" value="NZ_LJCQ01000074.1"/>
</dbReference>
<organism evidence="4 5">
    <name type="scientific">Acidiplasma aeolicum</name>
    <dbReference type="NCBI Taxonomy" id="507754"/>
    <lineage>
        <taxon>Archaea</taxon>
        <taxon>Methanobacteriati</taxon>
        <taxon>Thermoplasmatota</taxon>
        <taxon>Thermoplasmata</taxon>
        <taxon>Thermoplasmatales</taxon>
        <taxon>Ferroplasmaceae</taxon>
        <taxon>Acidiplasma</taxon>
    </lineage>
</organism>
<dbReference type="GO" id="GO:0016787">
    <property type="term" value="F:hydrolase activity"/>
    <property type="evidence" value="ECO:0007669"/>
    <property type="project" value="UniProtKB-UniRule"/>
</dbReference>
<dbReference type="InterPro" id="IPR022877">
    <property type="entry name" value="UPF0173"/>
</dbReference>
<dbReference type="PANTHER" id="PTHR43546:SF3">
    <property type="entry name" value="UPF0173 METAL-DEPENDENT HYDROLASE MJ1163"/>
    <property type="match status" value="1"/>
</dbReference>
<comment type="caution">
    <text evidence="4">The sequence shown here is derived from an EMBL/GenBank/DDBJ whole genome shotgun (WGS) entry which is preliminary data.</text>
</comment>
<dbReference type="PANTHER" id="PTHR43546">
    <property type="entry name" value="UPF0173 METAL-DEPENDENT HYDROLASE MJ1163-RELATED"/>
    <property type="match status" value="1"/>
</dbReference>
<dbReference type="SUPFAM" id="SSF56281">
    <property type="entry name" value="Metallo-hydrolase/oxidoreductase"/>
    <property type="match status" value="1"/>
</dbReference>
<dbReference type="NCBIfam" id="NF001911">
    <property type="entry name" value="PRK00685.1"/>
    <property type="match status" value="1"/>
</dbReference>
<evidence type="ECO:0000256" key="1">
    <source>
        <dbReference type="ARBA" id="ARBA00022801"/>
    </source>
</evidence>
<dbReference type="AlphaFoldDB" id="A0A0P9F5T2"/>